<feature type="domain" description="C2H2-type" evidence="10">
    <location>
        <begin position="805"/>
        <end position="832"/>
    </location>
</feature>
<dbReference type="FunFam" id="3.30.160.60:FF:000045">
    <property type="entry name" value="ZFP69 zinc finger protein B"/>
    <property type="match status" value="1"/>
</dbReference>
<feature type="region of interest" description="Disordered" evidence="9">
    <location>
        <begin position="58"/>
        <end position="125"/>
    </location>
</feature>
<dbReference type="SUPFAM" id="SSF57667">
    <property type="entry name" value="beta-beta-alpha zinc fingers"/>
    <property type="match status" value="5"/>
</dbReference>
<evidence type="ECO:0000256" key="7">
    <source>
        <dbReference type="ARBA" id="ARBA00023242"/>
    </source>
</evidence>
<feature type="compositionally biased region" description="Polar residues" evidence="9">
    <location>
        <begin position="231"/>
        <end position="255"/>
    </location>
</feature>
<evidence type="ECO:0000256" key="3">
    <source>
        <dbReference type="ARBA" id="ARBA00022737"/>
    </source>
</evidence>
<keyword evidence="5" id="KW-0862">Zinc</keyword>
<protein>
    <recommendedName>
        <fullName evidence="10">C2H2-type domain-containing protein</fullName>
    </recommendedName>
</protein>
<feature type="region of interest" description="Disordered" evidence="9">
    <location>
        <begin position="227"/>
        <end position="255"/>
    </location>
</feature>
<dbReference type="PROSITE" id="PS00028">
    <property type="entry name" value="ZINC_FINGER_C2H2_1"/>
    <property type="match status" value="9"/>
</dbReference>
<evidence type="ECO:0000259" key="10">
    <source>
        <dbReference type="PROSITE" id="PS50157"/>
    </source>
</evidence>
<dbReference type="EMBL" id="JAODUP010000945">
    <property type="protein sequence ID" value="KAK2142513.1"/>
    <property type="molecule type" value="Genomic_DNA"/>
</dbReference>
<feature type="domain" description="C2H2-type" evidence="10">
    <location>
        <begin position="713"/>
        <end position="741"/>
    </location>
</feature>
<reference evidence="11" key="1">
    <citation type="journal article" date="2023" name="Mol. Biol. Evol.">
        <title>Third-Generation Sequencing Reveals the Adaptive Role of the Epigenome in Three Deep-Sea Polychaetes.</title>
        <authorList>
            <person name="Perez M."/>
            <person name="Aroh O."/>
            <person name="Sun Y."/>
            <person name="Lan Y."/>
            <person name="Juniper S.K."/>
            <person name="Young C.R."/>
            <person name="Angers B."/>
            <person name="Qian P.Y."/>
        </authorList>
    </citation>
    <scope>NUCLEOTIDE SEQUENCE</scope>
    <source>
        <strain evidence="11">P08H-3</strain>
    </source>
</reference>
<dbReference type="GO" id="GO:0003677">
    <property type="term" value="F:DNA binding"/>
    <property type="evidence" value="ECO:0007669"/>
    <property type="project" value="UniProtKB-KW"/>
</dbReference>
<keyword evidence="12" id="KW-1185">Reference proteome</keyword>
<sequence>MSQPSSPRVSSRLAYKKRSRNWKDDIFEYTPLTSCQKKAASKPTNVVTHSKSLIGDYQQTFNKNEETPFYPKKRGRPPKHRTQLSLTPKKHPESCHPDVQQRLSVSETSTAKRGEKQTPNNKMKSPVKMVNKDVYSLVTGLVEKGYMQHSYKDEVFSMVAALLPNSRTIAVTTATLQEVANNTGVVTVEYNGGDNLMFGNLENLIDAREKLLEIMKESKCKEKVSVKVESNTDCATTSPEGHSQNNASDYESDSGNILGETATITLEFNGEHVKNSSPTTTPDVDNKLDVIRDLSNRKEEADTIGDGNVTGSLSLEVAADTMKDVTMQQEANDGHTEINNSSYDCIGIIDSNQPTNYVSKRQGPKRRQGKCKHMKESCEICTSYCRLCQYRSTEVAVRKHMQRVHPTTTYDCEVCGMQFGIRYDMRRHRMLHFDDNGLLNKEAKTYLRQNNKLELLSLTLADLEVNFVARKPTTSQIPGGCSDGENNIKSEHATGIITNNESPSSLDIVKADQDEAEVLCGFCNYAGSLDIVHLHHTSRHKVPDSANLQHLCPVCGQGFSPDEFRHHYFEVCAKENGTEKDLNEIRASCKLCHINDTLKVIKTHIENHPEKLYCCVCHFTGNAETMQGHLKKCSRTLKRRRKSHLRNPPKESLVLYKCGICSNIFKTRASLQMHFKSHEVNKIYKCNSCDFQATRAGLLNAHMCKKHATLEERKCDLCGKVFNQVASLRFHKESVHGIGRTSHRCPHCSKVFNTKRFLQVHIKRVHFAVKSYFCRVCKKGFFERARMLDHENVHLLPSEKAKKKHVCSICGKAYSQKSILRQHENIHQGLRPYKCNQCDKCFAFTAQLHKHKVAHRTERPHICIHCGKGFKFPYKLTAHIVMHTKQGRHSCSACNKVYTSRSSLHKHMYQACPVPRNRLAHRQLCSRCNQTFSSSSELHKHQCQMVDSKGVFIMSEKGIDSPGLIVHTDGEQSEVGSNDVLHVLGAENNAQMVPVPSEVIMLTDDTMQDMVTAVEPLDDDNLIIENVKSVFPGEELTQSSILYMCCVCNKLFSEQSQVNAHMELEHEAEAVIAQDMCSEAQQASVAADNLSNLYTITSDNTIVITTNTDSANATSSNVETVSDLNTDIINFNSTVTMATSQATDESPD</sequence>
<dbReference type="AlphaFoldDB" id="A0AAD9IY62"/>
<dbReference type="PANTHER" id="PTHR24376">
    <property type="entry name" value="ZINC FINGER PROTEIN"/>
    <property type="match status" value="1"/>
</dbReference>
<feature type="domain" description="C2H2-type" evidence="10">
    <location>
        <begin position="833"/>
        <end position="860"/>
    </location>
</feature>
<gene>
    <name evidence="11" type="ORF">LSH36_945g00090</name>
</gene>
<keyword evidence="6" id="KW-0238">DNA-binding</keyword>
<dbReference type="PANTHER" id="PTHR24376:SF235">
    <property type="entry name" value="C2H2-TYPE DOMAIN-CONTAINING PROTEIN"/>
    <property type="match status" value="1"/>
</dbReference>
<dbReference type="Gene3D" id="3.30.160.60">
    <property type="entry name" value="Classic Zinc Finger"/>
    <property type="match status" value="6"/>
</dbReference>
<dbReference type="InterPro" id="IPR013087">
    <property type="entry name" value="Znf_C2H2_type"/>
</dbReference>
<feature type="domain" description="C2H2-type" evidence="10">
    <location>
        <begin position="772"/>
        <end position="794"/>
    </location>
</feature>
<dbReference type="Pfam" id="PF00096">
    <property type="entry name" value="zf-C2H2"/>
    <property type="match status" value="2"/>
</dbReference>
<comment type="subcellular location">
    <subcellularLocation>
        <location evidence="1">Nucleus</location>
    </subcellularLocation>
</comment>
<dbReference type="GO" id="GO:0008270">
    <property type="term" value="F:zinc ion binding"/>
    <property type="evidence" value="ECO:0007669"/>
    <property type="project" value="UniProtKB-KW"/>
</dbReference>
<dbReference type="Proteomes" id="UP001208570">
    <property type="component" value="Unassembled WGS sequence"/>
</dbReference>
<dbReference type="SMART" id="SM00355">
    <property type="entry name" value="ZnF_C2H2"/>
    <property type="match status" value="14"/>
</dbReference>
<feature type="compositionally biased region" description="Basic residues" evidence="9">
    <location>
        <begin position="71"/>
        <end position="82"/>
    </location>
</feature>
<keyword evidence="3" id="KW-0677">Repeat</keyword>
<evidence type="ECO:0000256" key="2">
    <source>
        <dbReference type="ARBA" id="ARBA00022723"/>
    </source>
</evidence>
<feature type="domain" description="C2H2-type" evidence="10">
    <location>
        <begin position="410"/>
        <end position="437"/>
    </location>
</feature>
<feature type="domain" description="C2H2-type" evidence="10">
    <location>
        <begin position="743"/>
        <end position="771"/>
    </location>
</feature>
<dbReference type="PROSITE" id="PS50157">
    <property type="entry name" value="ZINC_FINGER_C2H2_2"/>
    <property type="match status" value="9"/>
</dbReference>
<dbReference type="GO" id="GO:0005634">
    <property type="term" value="C:nucleus"/>
    <property type="evidence" value="ECO:0007669"/>
    <property type="project" value="UniProtKB-SubCell"/>
</dbReference>
<keyword evidence="7" id="KW-0539">Nucleus</keyword>
<evidence type="ECO:0000256" key="4">
    <source>
        <dbReference type="ARBA" id="ARBA00022771"/>
    </source>
</evidence>
<proteinExistence type="predicted"/>
<dbReference type="InterPro" id="IPR036236">
    <property type="entry name" value="Znf_C2H2_sf"/>
</dbReference>
<evidence type="ECO:0000256" key="6">
    <source>
        <dbReference type="ARBA" id="ARBA00023125"/>
    </source>
</evidence>
<evidence type="ECO:0000313" key="11">
    <source>
        <dbReference type="EMBL" id="KAK2142513.1"/>
    </source>
</evidence>
<evidence type="ECO:0000256" key="5">
    <source>
        <dbReference type="ARBA" id="ARBA00022833"/>
    </source>
</evidence>
<feature type="domain" description="C2H2-type" evidence="10">
    <location>
        <begin position="1043"/>
        <end position="1071"/>
    </location>
</feature>
<evidence type="ECO:0000313" key="12">
    <source>
        <dbReference type="Proteomes" id="UP001208570"/>
    </source>
</evidence>
<evidence type="ECO:0000256" key="8">
    <source>
        <dbReference type="PROSITE-ProRule" id="PRU00042"/>
    </source>
</evidence>
<evidence type="ECO:0000256" key="1">
    <source>
        <dbReference type="ARBA" id="ARBA00004123"/>
    </source>
</evidence>
<keyword evidence="2" id="KW-0479">Metal-binding</keyword>
<name>A0AAD9IY62_9ANNE</name>
<feature type="domain" description="C2H2-type" evidence="10">
    <location>
        <begin position="861"/>
        <end position="888"/>
    </location>
</feature>
<evidence type="ECO:0000256" key="9">
    <source>
        <dbReference type="SAM" id="MobiDB-lite"/>
    </source>
</evidence>
<keyword evidence="4 8" id="KW-0863">Zinc-finger</keyword>
<comment type="caution">
    <text evidence="11">The sequence shown here is derived from an EMBL/GenBank/DDBJ whole genome shotgun (WGS) entry which is preliminary data.</text>
</comment>
<feature type="domain" description="C2H2-type" evidence="10">
    <location>
        <begin position="656"/>
        <end position="683"/>
    </location>
</feature>
<accession>A0AAD9IY62</accession>
<organism evidence="11 12">
    <name type="scientific">Paralvinella palmiformis</name>
    <dbReference type="NCBI Taxonomy" id="53620"/>
    <lineage>
        <taxon>Eukaryota</taxon>
        <taxon>Metazoa</taxon>
        <taxon>Spiralia</taxon>
        <taxon>Lophotrochozoa</taxon>
        <taxon>Annelida</taxon>
        <taxon>Polychaeta</taxon>
        <taxon>Sedentaria</taxon>
        <taxon>Canalipalpata</taxon>
        <taxon>Terebellida</taxon>
        <taxon>Terebelliformia</taxon>
        <taxon>Alvinellidae</taxon>
        <taxon>Paralvinella</taxon>
    </lineage>
</organism>